<dbReference type="PANTHER" id="PTHR15375:SF26">
    <property type="entry name" value="PROTEIN CHIFFON"/>
    <property type="match status" value="1"/>
</dbReference>
<dbReference type="AlphaFoldDB" id="A0AA89C0X3"/>
<evidence type="ECO:0000259" key="6">
    <source>
        <dbReference type="PROSITE" id="PS51265"/>
    </source>
</evidence>
<dbReference type="GO" id="GO:1901987">
    <property type="term" value="P:regulation of cell cycle phase transition"/>
    <property type="evidence" value="ECO:0007669"/>
    <property type="project" value="TreeGrafter"/>
</dbReference>
<feature type="compositionally biased region" description="Basic and acidic residues" evidence="5">
    <location>
        <begin position="420"/>
        <end position="431"/>
    </location>
</feature>
<dbReference type="GO" id="GO:0031431">
    <property type="term" value="C:Dbf4-dependent protein kinase complex"/>
    <property type="evidence" value="ECO:0007669"/>
    <property type="project" value="TreeGrafter"/>
</dbReference>
<evidence type="ECO:0000256" key="2">
    <source>
        <dbReference type="ARBA" id="ARBA00022771"/>
    </source>
</evidence>
<protein>
    <recommendedName>
        <fullName evidence="6">DBF4-type domain-containing protein</fullName>
    </recommendedName>
</protein>
<reference evidence="7" key="1">
    <citation type="submission" date="2019-08" db="EMBL/GenBank/DDBJ databases">
        <title>The improved chromosome-level genome for the pearl oyster Pinctada fucata martensii using PacBio sequencing and Hi-C.</title>
        <authorList>
            <person name="Zheng Z."/>
        </authorList>
    </citation>
    <scope>NUCLEOTIDE SEQUENCE</scope>
    <source>
        <strain evidence="7">ZZ-2019</strain>
        <tissue evidence="7">Adductor muscle</tissue>
    </source>
</reference>
<evidence type="ECO:0000313" key="8">
    <source>
        <dbReference type="Proteomes" id="UP001186944"/>
    </source>
</evidence>
<gene>
    <name evidence="7" type="ORF">FSP39_008748</name>
</gene>
<sequence length="447" mass="50477">MTSSQDGVRRKLDFAEKPYTSKTFYLDIKTCKMKLKVTKRISDLGGRVEEFLCKEIHQLITDRDPDEGTQKSKTVLNEKKVGVPLSRGQALLMKATKFTADGNSSMATVLMDPLQKARNLGVQIQLVSIFLKESNKILYKVRQRSNHDELAGCDMEGFSPLTWKRNDKENINVVKLEDSDQMYKPLIKYFDNFPQVRYDDDLISPFDKKIILHRKSETINRYSAKRKSLPAAKKGGFCEACNYWFKCSLREHLNSDKHKKFVDQCHNYKDLDSIIVAMPSVMDFLSKFPSSLIQRDGERGEQSKASVYPSVLREKINSNVCLSDDVSLNLISTTSQAEHKYNNMEQSKSFAGVSADVNKECTSASVNLTLSTLVKNGNQHSSQGHEDIGKRRSYDSTCRSSEVDSEQTEIYYPGSAAESVTRDIDNEETRDSGTGPELVDDASVKGL</sequence>
<dbReference type="Gene3D" id="6.10.250.3410">
    <property type="entry name" value="DBF zinc finger"/>
    <property type="match status" value="1"/>
</dbReference>
<dbReference type="PROSITE" id="PS51265">
    <property type="entry name" value="ZF_DBF4"/>
    <property type="match status" value="1"/>
</dbReference>
<name>A0AA89C0X3_PINIB</name>
<keyword evidence="2 4" id="KW-0863">Zinc-finger</keyword>
<keyword evidence="8" id="KW-1185">Reference proteome</keyword>
<comment type="caution">
    <text evidence="7">The sequence shown here is derived from an EMBL/GenBank/DDBJ whole genome shotgun (WGS) entry which is preliminary data.</text>
</comment>
<evidence type="ECO:0000256" key="3">
    <source>
        <dbReference type="ARBA" id="ARBA00022833"/>
    </source>
</evidence>
<dbReference type="Pfam" id="PF07535">
    <property type="entry name" value="zf-DBF"/>
    <property type="match status" value="1"/>
</dbReference>
<dbReference type="InterPro" id="IPR038545">
    <property type="entry name" value="Znf_DBF_sf"/>
</dbReference>
<dbReference type="PANTHER" id="PTHR15375">
    <property type="entry name" value="ACTIVATOR OF S-PHASE KINASE-RELATED"/>
    <property type="match status" value="1"/>
</dbReference>
<evidence type="ECO:0000256" key="5">
    <source>
        <dbReference type="SAM" id="MobiDB-lite"/>
    </source>
</evidence>
<dbReference type="GO" id="GO:0003676">
    <property type="term" value="F:nucleic acid binding"/>
    <property type="evidence" value="ECO:0007669"/>
    <property type="project" value="InterPro"/>
</dbReference>
<dbReference type="GO" id="GO:0043539">
    <property type="term" value="F:protein serine/threonine kinase activator activity"/>
    <property type="evidence" value="ECO:0007669"/>
    <property type="project" value="TreeGrafter"/>
</dbReference>
<feature type="domain" description="DBF4-type" evidence="6">
    <location>
        <begin position="231"/>
        <end position="281"/>
    </location>
</feature>
<feature type="compositionally biased region" description="Basic and acidic residues" evidence="5">
    <location>
        <begin position="383"/>
        <end position="394"/>
    </location>
</feature>
<organism evidence="7 8">
    <name type="scientific">Pinctada imbricata</name>
    <name type="common">Atlantic pearl-oyster</name>
    <name type="synonym">Pinctada martensii</name>
    <dbReference type="NCBI Taxonomy" id="66713"/>
    <lineage>
        <taxon>Eukaryota</taxon>
        <taxon>Metazoa</taxon>
        <taxon>Spiralia</taxon>
        <taxon>Lophotrochozoa</taxon>
        <taxon>Mollusca</taxon>
        <taxon>Bivalvia</taxon>
        <taxon>Autobranchia</taxon>
        <taxon>Pteriomorphia</taxon>
        <taxon>Pterioida</taxon>
        <taxon>Pterioidea</taxon>
        <taxon>Pteriidae</taxon>
        <taxon>Pinctada</taxon>
    </lineage>
</organism>
<dbReference type="GO" id="GO:0010571">
    <property type="term" value="P:positive regulation of nuclear cell cycle DNA replication"/>
    <property type="evidence" value="ECO:0007669"/>
    <property type="project" value="TreeGrafter"/>
</dbReference>
<accession>A0AA89C0X3</accession>
<dbReference type="EMBL" id="VSWD01000010">
    <property type="protein sequence ID" value="KAK3090042.1"/>
    <property type="molecule type" value="Genomic_DNA"/>
</dbReference>
<evidence type="ECO:0000256" key="4">
    <source>
        <dbReference type="PROSITE-ProRule" id="PRU00600"/>
    </source>
</evidence>
<keyword evidence="1" id="KW-0479">Metal-binding</keyword>
<proteinExistence type="predicted"/>
<dbReference type="InterPro" id="IPR006572">
    <property type="entry name" value="Znf_DBF"/>
</dbReference>
<dbReference type="Proteomes" id="UP001186944">
    <property type="component" value="Unassembled WGS sequence"/>
</dbReference>
<keyword evidence="3" id="KW-0862">Zinc</keyword>
<dbReference type="GO" id="GO:0008270">
    <property type="term" value="F:zinc ion binding"/>
    <property type="evidence" value="ECO:0007669"/>
    <property type="project" value="UniProtKB-KW"/>
</dbReference>
<feature type="region of interest" description="Disordered" evidence="5">
    <location>
        <begin position="376"/>
        <end position="447"/>
    </location>
</feature>
<dbReference type="InterPro" id="IPR051590">
    <property type="entry name" value="Replication_Regulatory_Kinase"/>
</dbReference>
<evidence type="ECO:0000256" key="1">
    <source>
        <dbReference type="ARBA" id="ARBA00022723"/>
    </source>
</evidence>
<evidence type="ECO:0000313" key="7">
    <source>
        <dbReference type="EMBL" id="KAK3090042.1"/>
    </source>
</evidence>
<dbReference type="SMART" id="SM00586">
    <property type="entry name" value="ZnF_DBF"/>
    <property type="match status" value="1"/>
</dbReference>